<comment type="caution">
    <text evidence="2">The sequence shown here is derived from an EMBL/GenBank/DDBJ whole genome shotgun (WGS) entry which is preliminary data.</text>
</comment>
<dbReference type="SUPFAM" id="SSF69304">
    <property type="entry name" value="Tricorn protease N-terminal domain"/>
    <property type="match status" value="1"/>
</dbReference>
<dbReference type="InterPro" id="IPR011042">
    <property type="entry name" value="6-blade_b-propeller_TolB-like"/>
</dbReference>
<gene>
    <name evidence="2" type="ORF">CIB95_13035</name>
</gene>
<dbReference type="EMBL" id="NPIA01000007">
    <property type="protein sequence ID" value="OZM56332.1"/>
    <property type="molecule type" value="Genomic_DNA"/>
</dbReference>
<accession>A0A263BRY2</accession>
<reference evidence="2 3" key="2">
    <citation type="submission" date="2017-09" db="EMBL/GenBank/DDBJ databases">
        <title>Bacillus patelloidae sp. nov., isolated from the intestinal tract of a marine limpet.</title>
        <authorList>
            <person name="Liu R."/>
            <person name="Dong C."/>
            <person name="Shao Z."/>
        </authorList>
    </citation>
    <scope>NUCLEOTIDE SEQUENCE [LARGE SCALE GENOMIC DNA]</scope>
    <source>
        <strain evidence="2 3">SA5d-4</strain>
    </source>
</reference>
<keyword evidence="1" id="KW-0732">Signal</keyword>
<reference evidence="3" key="1">
    <citation type="submission" date="2017-08" db="EMBL/GenBank/DDBJ databases">
        <authorList>
            <person name="Huang Z."/>
        </authorList>
    </citation>
    <scope>NUCLEOTIDE SEQUENCE [LARGE SCALE GENOMIC DNA]</scope>
    <source>
        <strain evidence="3">SA5d-4</strain>
    </source>
</reference>
<feature type="chain" id="PRO_5038829073" evidence="1">
    <location>
        <begin position="22"/>
        <end position="298"/>
    </location>
</feature>
<name>A0A263BRY2_9BACI</name>
<dbReference type="Proteomes" id="UP000217083">
    <property type="component" value="Unassembled WGS sequence"/>
</dbReference>
<organism evidence="2 3">
    <name type="scientific">Lottiidibacillus patelloidae</name>
    <dbReference type="NCBI Taxonomy" id="2670334"/>
    <lineage>
        <taxon>Bacteria</taxon>
        <taxon>Bacillati</taxon>
        <taxon>Bacillota</taxon>
        <taxon>Bacilli</taxon>
        <taxon>Bacillales</taxon>
        <taxon>Bacillaceae</taxon>
        <taxon>Lottiidibacillus</taxon>
    </lineage>
</organism>
<protein>
    <submittedName>
        <fullName evidence="2">Uncharacterized protein</fullName>
    </submittedName>
</protein>
<evidence type="ECO:0000313" key="3">
    <source>
        <dbReference type="Proteomes" id="UP000217083"/>
    </source>
</evidence>
<dbReference type="Gene3D" id="2.120.10.30">
    <property type="entry name" value="TolB, C-terminal domain"/>
    <property type="match status" value="1"/>
</dbReference>
<proteinExistence type="predicted"/>
<dbReference type="PANTHER" id="PTHR36842:SF1">
    <property type="entry name" value="PROTEIN TOLB"/>
    <property type="match status" value="1"/>
</dbReference>
<sequence>MKSLNAYVMLVCFLLILSACSENVQVQEGAKEAGEEEGQKQSTFSGTLYFMKDNFIFSANPDGSNLQQLSTTGVDGKPDSNPDVSNDGLSIVYSFEKTKIFMIPASGGQEKLVASQWLSDNPVFSPDKSKVAFDMSYNLMLIATAFTESGEFERTYSGFSPRGWPDWSPDGSSIIATQLSDDGTYFKLVLIDVNSNKAKDLLNDANHDYFQASYNHDGSKIAVVKAPVDTEEYQLWVMNADGSGGVNLISGIVMARPAWSTDGKHIAFEKNNSIYIVPVSGGKPKLVIEGAKAPAWGK</sequence>
<keyword evidence="3" id="KW-1185">Reference proteome</keyword>
<evidence type="ECO:0000256" key="1">
    <source>
        <dbReference type="SAM" id="SignalP"/>
    </source>
</evidence>
<dbReference type="PROSITE" id="PS51257">
    <property type="entry name" value="PROKAR_LIPOPROTEIN"/>
    <property type="match status" value="1"/>
</dbReference>
<dbReference type="PANTHER" id="PTHR36842">
    <property type="entry name" value="PROTEIN TOLB HOMOLOG"/>
    <property type="match status" value="1"/>
</dbReference>
<dbReference type="AlphaFoldDB" id="A0A263BRY2"/>
<dbReference type="RefSeq" id="WP_094925835.1">
    <property type="nucleotide sequence ID" value="NZ_NPIA01000007.1"/>
</dbReference>
<feature type="signal peptide" evidence="1">
    <location>
        <begin position="1"/>
        <end position="21"/>
    </location>
</feature>
<evidence type="ECO:0000313" key="2">
    <source>
        <dbReference type="EMBL" id="OZM56332.1"/>
    </source>
</evidence>